<evidence type="ECO:0000313" key="2">
    <source>
        <dbReference type="Proteomes" id="UP001054902"/>
    </source>
</evidence>
<sequence>MEDITTSNSIHILSTDQQKDCFCTDDGWSHVFTFLGKGHYLLLALVSKRFAKLYAKLYQKITYGDISGHCLTYAKFFSSEWRMWLPFQQTELIMRSIIMNKEHIQSLEDRVSLSTYAPAACDALMIKDLIEYGVEFTATSLLFTLRGRDSLETFTYLLDVVNLHDVEEIKMDSIFVYALVHQKYIGVQKLRPKRSGKSRLSIRHKTSSSEFRSKLQLQQLTHSNSCFLSLQYYPI</sequence>
<comment type="caution">
    <text evidence="1">The sequence shown here is derived from an EMBL/GenBank/DDBJ whole genome shotgun (WGS) entry which is preliminary data.</text>
</comment>
<name>A0AAD3CE98_9STRA</name>
<dbReference type="EMBL" id="BLLK01000019">
    <property type="protein sequence ID" value="GFH44216.1"/>
    <property type="molecule type" value="Genomic_DNA"/>
</dbReference>
<protein>
    <submittedName>
        <fullName evidence="1">Uncharacterized protein</fullName>
    </submittedName>
</protein>
<accession>A0AAD3CE98</accession>
<proteinExistence type="predicted"/>
<organism evidence="1 2">
    <name type="scientific">Chaetoceros tenuissimus</name>
    <dbReference type="NCBI Taxonomy" id="426638"/>
    <lineage>
        <taxon>Eukaryota</taxon>
        <taxon>Sar</taxon>
        <taxon>Stramenopiles</taxon>
        <taxon>Ochrophyta</taxon>
        <taxon>Bacillariophyta</taxon>
        <taxon>Coscinodiscophyceae</taxon>
        <taxon>Chaetocerotophycidae</taxon>
        <taxon>Chaetocerotales</taxon>
        <taxon>Chaetocerotaceae</taxon>
        <taxon>Chaetoceros</taxon>
    </lineage>
</organism>
<gene>
    <name evidence="1" type="ORF">CTEN210_00690</name>
</gene>
<keyword evidence="2" id="KW-1185">Reference proteome</keyword>
<evidence type="ECO:0000313" key="1">
    <source>
        <dbReference type="EMBL" id="GFH44216.1"/>
    </source>
</evidence>
<reference evidence="1 2" key="1">
    <citation type="journal article" date="2021" name="Sci. Rep.">
        <title>The genome of the diatom Chaetoceros tenuissimus carries an ancient integrated fragment of an extant virus.</title>
        <authorList>
            <person name="Hongo Y."/>
            <person name="Kimura K."/>
            <person name="Takaki Y."/>
            <person name="Yoshida Y."/>
            <person name="Baba S."/>
            <person name="Kobayashi G."/>
            <person name="Nagasaki K."/>
            <person name="Hano T."/>
            <person name="Tomaru Y."/>
        </authorList>
    </citation>
    <scope>NUCLEOTIDE SEQUENCE [LARGE SCALE GENOMIC DNA]</scope>
    <source>
        <strain evidence="1 2">NIES-3715</strain>
    </source>
</reference>
<dbReference type="Proteomes" id="UP001054902">
    <property type="component" value="Unassembled WGS sequence"/>
</dbReference>
<dbReference type="AlphaFoldDB" id="A0AAD3CE98"/>